<keyword evidence="4 5" id="KW-0472">Membrane</keyword>
<dbReference type="Pfam" id="PF00664">
    <property type="entry name" value="ABC_membrane"/>
    <property type="match status" value="1"/>
</dbReference>
<evidence type="ECO:0000256" key="2">
    <source>
        <dbReference type="ARBA" id="ARBA00022692"/>
    </source>
</evidence>
<evidence type="ECO:0000256" key="5">
    <source>
        <dbReference type="SAM" id="Phobius"/>
    </source>
</evidence>
<dbReference type="Proteomes" id="UP001604336">
    <property type="component" value="Unassembled WGS sequence"/>
</dbReference>
<sequence>MLYIDTWVNRGPKICSVKSVKPANKVQLESPIALIEGKFDIVLLAQIERRYWLGNVESIVRQFEAHSIPNLLKAANLGFGRVFSLAKPEAASLTVATVDSLIASTSIILVPKFGVVSGDARTPERKSEALDAVKNKILYIFLIVIIGSILLALVAVEKFGRHLHELSHKTQAVAAVASSIAEETFGAVHMVRSFAQEEYEVSRYSEKVDEMLKLGLKQAKVIGFYLWRS</sequence>
<dbReference type="AlphaFoldDB" id="A0ABD1PDP8"/>
<dbReference type="PANTHER" id="PTHR43394:SF1">
    <property type="entry name" value="ATP-BINDING CASSETTE SUB-FAMILY B MEMBER 10, MITOCHONDRIAL"/>
    <property type="match status" value="1"/>
</dbReference>
<feature type="transmembrane region" description="Helical" evidence="5">
    <location>
        <begin position="137"/>
        <end position="156"/>
    </location>
</feature>
<comment type="caution">
    <text evidence="7">The sequence shown here is derived from an EMBL/GenBank/DDBJ whole genome shotgun (WGS) entry which is preliminary data.</text>
</comment>
<gene>
    <name evidence="7" type="ORF">Adt_45433</name>
</gene>
<keyword evidence="8" id="KW-1185">Reference proteome</keyword>
<comment type="subcellular location">
    <subcellularLocation>
        <location evidence="1">Membrane</location>
        <topology evidence="1">Multi-pass membrane protein</topology>
    </subcellularLocation>
</comment>
<evidence type="ECO:0000256" key="3">
    <source>
        <dbReference type="ARBA" id="ARBA00022989"/>
    </source>
</evidence>
<keyword evidence="2 5" id="KW-0812">Transmembrane</keyword>
<evidence type="ECO:0000256" key="4">
    <source>
        <dbReference type="ARBA" id="ARBA00023136"/>
    </source>
</evidence>
<dbReference type="InterPro" id="IPR036640">
    <property type="entry name" value="ABC1_TM_sf"/>
</dbReference>
<dbReference type="EMBL" id="JBFOLK010000014">
    <property type="protein sequence ID" value="KAL2462013.1"/>
    <property type="molecule type" value="Genomic_DNA"/>
</dbReference>
<feature type="domain" description="ABC transmembrane type-1" evidence="6">
    <location>
        <begin position="137"/>
        <end position="229"/>
    </location>
</feature>
<proteinExistence type="predicted"/>
<evidence type="ECO:0000313" key="7">
    <source>
        <dbReference type="EMBL" id="KAL2462013.1"/>
    </source>
</evidence>
<reference evidence="8" key="1">
    <citation type="submission" date="2024-07" db="EMBL/GenBank/DDBJ databases">
        <title>Two chromosome-level genome assemblies of Korean endemic species Abeliophyllum distichum and Forsythia ovata (Oleaceae).</title>
        <authorList>
            <person name="Jang H."/>
        </authorList>
    </citation>
    <scope>NUCLEOTIDE SEQUENCE [LARGE SCALE GENOMIC DNA]</scope>
</reference>
<dbReference type="Gene3D" id="1.20.1560.10">
    <property type="entry name" value="ABC transporter type 1, transmembrane domain"/>
    <property type="match status" value="1"/>
</dbReference>
<dbReference type="PANTHER" id="PTHR43394">
    <property type="entry name" value="ATP-DEPENDENT PERMEASE MDL1, MITOCHONDRIAL"/>
    <property type="match status" value="1"/>
</dbReference>
<dbReference type="GO" id="GO:0016020">
    <property type="term" value="C:membrane"/>
    <property type="evidence" value="ECO:0007669"/>
    <property type="project" value="UniProtKB-SubCell"/>
</dbReference>
<dbReference type="InterPro" id="IPR039421">
    <property type="entry name" value="Type_1_exporter"/>
</dbReference>
<dbReference type="PROSITE" id="PS50929">
    <property type="entry name" value="ABC_TM1F"/>
    <property type="match status" value="1"/>
</dbReference>
<name>A0ABD1PDP8_9LAMI</name>
<organism evidence="7 8">
    <name type="scientific">Abeliophyllum distichum</name>
    <dbReference type="NCBI Taxonomy" id="126358"/>
    <lineage>
        <taxon>Eukaryota</taxon>
        <taxon>Viridiplantae</taxon>
        <taxon>Streptophyta</taxon>
        <taxon>Embryophyta</taxon>
        <taxon>Tracheophyta</taxon>
        <taxon>Spermatophyta</taxon>
        <taxon>Magnoliopsida</taxon>
        <taxon>eudicotyledons</taxon>
        <taxon>Gunneridae</taxon>
        <taxon>Pentapetalae</taxon>
        <taxon>asterids</taxon>
        <taxon>lamiids</taxon>
        <taxon>Lamiales</taxon>
        <taxon>Oleaceae</taxon>
        <taxon>Forsythieae</taxon>
        <taxon>Abeliophyllum</taxon>
    </lineage>
</organism>
<evidence type="ECO:0000259" key="6">
    <source>
        <dbReference type="PROSITE" id="PS50929"/>
    </source>
</evidence>
<accession>A0ABD1PDP8</accession>
<protein>
    <submittedName>
        <fullName evidence="7">ABC transporter B family member 27</fullName>
    </submittedName>
</protein>
<keyword evidence="3 5" id="KW-1133">Transmembrane helix</keyword>
<evidence type="ECO:0000313" key="8">
    <source>
        <dbReference type="Proteomes" id="UP001604336"/>
    </source>
</evidence>
<evidence type="ECO:0000256" key="1">
    <source>
        <dbReference type="ARBA" id="ARBA00004141"/>
    </source>
</evidence>
<dbReference type="InterPro" id="IPR011527">
    <property type="entry name" value="ABC1_TM_dom"/>
</dbReference>
<dbReference type="SUPFAM" id="SSF90123">
    <property type="entry name" value="ABC transporter transmembrane region"/>
    <property type="match status" value="1"/>
</dbReference>